<name>A0A0J8G249_9PSED</name>
<feature type="region of interest" description="Disordered" evidence="1">
    <location>
        <begin position="389"/>
        <end position="424"/>
    </location>
</feature>
<gene>
    <name evidence="3" type="ORF">ACR52_06170</name>
</gene>
<evidence type="ECO:0000313" key="3">
    <source>
        <dbReference type="EMBL" id="KMT56570.1"/>
    </source>
</evidence>
<proteinExistence type="predicted"/>
<evidence type="ECO:0000259" key="2">
    <source>
        <dbReference type="Pfam" id="PF13401"/>
    </source>
</evidence>
<reference evidence="3 4" key="1">
    <citation type="submission" date="2015-06" db="EMBL/GenBank/DDBJ databases">
        <title>Draft genome sequence of an Antarctic Pseudomonas sp. strain KG01 with full potential for biotechnological applications.</title>
        <authorList>
            <person name="Pavlov M.S."/>
            <person name="Lira F."/>
            <person name="Martinez J.L."/>
            <person name="Marshall S.H."/>
        </authorList>
    </citation>
    <scope>NUCLEOTIDE SEQUENCE [LARGE SCALE GENOMIC DNA]</scope>
    <source>
        <strain evidence="3 4">KG01</strain>
    </source>
</reference>
<feature type="domain" description="ORC1/DEAH AAA+ ATPase" evidence="2">
    <location>
        <begin position="98"/>
        <end position="227"/>
    </location>
</feature>
<dbReference type="Pfam" id="PF13401">
    <property type="entry name" value="AAA_22"/>
    <property type="match status" value="1"/>
</dbReference>
<protein>
    <submittedName>
        <fullName evidence="3">Transposase</fullName>
    </submittedName>
</protein>
<dbReference type="EMBL" id="LFMW01000003">
    <property type="protein sequence ID" value="KMT56570.1"/>
    <property type="molecule type" value="Genomic_DNA"/>
</dbReference>
<evidence type="ECO:0000256" key="1">
    <source>
        <dbReference type="SAM" id="MobiDB-lite"/>
    </source>
</evidence>
<dbReference type="PATRIC" id="fig|1674920.3.peg.3906"/>
<dbReference type="OrthoDB" id="6921368at2"/>
<keyword evidence="4" id="KW-1185">Reference proteome</keyword>
<dbReference type="Proteomes" id="UP000037551">
    <property type="component" value="Unassembled WGS sequence"/>
</dbReference>
<dbReference type="AlphaFoldDB" id="A0A0J8G249"/>
<comment type="caution">
    <text evidence="3">The sequence shown here is derived from an EMBL/GenBank/DDBJ whole genome shotgun (WGS) entry which is preliminary data.</text>
</comment>
<dbReference type="InterPro" id="IPR049945">
    <property type="entry name" value="AAA_22"/>
</dbReference>
<evidence type="ECO:0000313" key="4">
    <source>
        <dbReference type="Proteomes" id="UP000037551"/>
    </source>
</evidence>
<dbReference type="SUPFAM" id="SSF52540">
    <property type="entry name" value="P-loop containing nucleoside triphosphate hydrolases"/>
    <property type="match status" value="1"/>
</dbReference>
<organism evidence="3 4">
    <name type="scientific">Pseudomonas fildesensis</name>
    <dbReference type="NCBI Taxonomy" id="1674920"/>
    <lineage>
        <taxon>Bacteria</taxon>
        <taxon>Pseudomonadati</taxon>
        <taxon>Pseudomonadota</taxon>
        <taxon>Gammaproteobacteria</taxon>
        <taxon>Pseudomonadales</taxon>
        <taxon>Pseudomonadaceae</taxon>
        <taxon>Pseudomonas</taxon>
    </lineage>
</organism>
<dbReference type="STRING" id="1674920.ACR52_06170"/>
<dbReference type="InterPro" id="IPR027417">
    <property type="entry name" value="P-loop_NTPase"/>
</dbReference>
<sequence length="437" mass="49223">MISLMTSRFDGLTNINHLRETITTRPAPVSDLDCIEPNLAAELFAGVLREIFIPNKFTIEFIAEVVGRAAAHSAMNFDTENHYVNRMYYPSSGEVFPICLTGLAGVGKTETINALRRVMPGPAEIEVGHYQKPHTVYSHWYASARGKASGKQLLMNFLGHEGSTRENVANLLHRCQQRANQDGISLAVLEEMQHVNTGQGAAKVTDLLLTMSGLNIPMVFVSNYSLIHKLLRRNSEDRQRLLSEPRVMLPDAPDSKPWAEYISECIAASNGRIRANVEDLAREVYRGSFGIKRLAVQLLKLSYLEARNSSRMWIGLEDVHRAYSSSSYFSHRDDVEELERQAIQKNKASRLDLRCPFGTPIRSNVIQFARKDRDNRAARAVFEGALTPTERETHKKLKLDSDASPPSTKRRKRPSIEKPTDESLLDAFNEIFDPKVD</sequence>
<dbReference type="GO" id="GO:0016887">
    <property type="term" value="F:ATP hydrolysis activity"/>
    <property type="evidence" value="ECO:0007669"/>
    <property type="project" value="InterPro"/>
</dbReference>
<accession>A0A0J8G249</accession>
<dbReference type="RefSeq" id="WP_053221237.1">
    <property type="nucleotide sequence ID" value="NZ_LFMW01000003.1"/>
</dbReference>
<feature type="compositionally biased region" description="Basic and acidic residues" evidence="1">
    <location>
        <begin position="389"/>
        <end position="401"/>
    </location>
</feature>